<name>A0AB36TG59_ACETH</name>
<comment type="caution">
    <text evidence="3">The sequence shown here is derived from an EMBL/GenBank/DDBJ whole genome shotgun (WGS) entry which is preliminary data.</text>
</comment>
<organism evidence="3 4">
    <name type="scientific">Acetivibrio thermocellus AD2</name>
    <dbReference type="NCBI Taxonomy" id="1138384"/>
    <lineage>
        <taxon>Bacteria</taxon>
        <taxon>Bacillati</taxon>
        <taxon>Bacillota</taxon>
        <taxon>Clostridia</taxon>
        <taxon>Eubacteriales</taxon>
        <taxon>Oscillospiraceae</taxon>
        <taxon>Acetivibrio</taxon>
    </lineage>
</organism>
<accession>A0AB36TG59</accession>
<dbReference type="RefSeq" id="WP_003516570.1">
    <property type="nucleotide sequence ID" value="NZ_CP013828.1"/>
</dbReference>
<feature type="compositionally biased region" description="Acidic residues" evidence="1">
    <location>
        <begin position="170"/>
        <end position="181"/>
    </location>
</feature>
<dbReference type="EMBL" id="PDBW01000001">
    <property type="protein sequence ID" value="PFH02872.1"/>
    <property type="molecule type" value="Genomic_DNA"/>
</dbReference>
<evidence type="ECO:0000313" key="4">
    <source>
        <dbReference type="Proteomes" id="UP000223596"/>
    </source>
</evidence>
<keyword evidence="2" id="KW-0472">Membrane</keyword>
<keyword evidence="2" id="KW-1133">Transmembrane helix</keyword>
<keyword evidence="2" id="KW-0812">Transmembrane</keyword>
<evidence type="ECO:0000313" key="3">
    <source>
        <dbReference type="EMBL" id="PFH02872.1"/>
    </source>
</evidence>
<reference evidence="3 4" key="1">
    <citation type="submission" date="2017-09" db="EMBL/GenBank/DDBJ databases">
        <title>Evaluation of Pacific Biosciences Sequencing Technology to Finishing C. thermocellum Genome Sequences.</title>
        <authorList>
            <person name="Brown S."/>
        </authorList>
    </citation>
    <scope>NUCLEOTIDE SEQUENCE [LARGE SCALE GENOMIC DNA]</scope>
    <source>
        <strain evidence="3 4">AD2</strain>
    </source>
</reference>
<sequence>MAGFAKSLVIVLIVCVVFLITTNFIFFFPWYMTLAYETYNLSTLAAQHNYIDRDEAQMILDNLNKKPFFKENPVTFDDIDGETEPGKLQRGEQFTVSITAKYPIRMDMGIVNIRRDWPVTFSVETTCLYYDKNLDPLYKSDDLIFDEPIYDEPIYYDEPAYDDPSYTGPTEDEPLYDEPAYDDPTHAVPTEGAPPFEEPI</sequence>
<gene>
    <name evidence="3" type="ORF">M972_111664</name>
</gene>
<feature type="transmembrane region" description="Helical" evidence="2">
    <location>
        <begin position="7"/>
        <end position="32"/>
    </location>
</feature>
<protein>
    <submittedName>
        <fullName evidence="3">Uncharacterized protein</fullName>
    </submittedName>
</protein>
<proteinExistence type="predicted"/>
<dbReference type="AlphaFoldDB" id="A0AB36TG59"/>
<evidence type="ECO:0000256" key="2">
    <source>
        <dbReference type="SAM" id="Phobius"/>
    </source>
</evidence>
<evidence type="ECO:0000256" key="1">
    <source>
        <dbReference type="SAM" id="MobiDB-lite"/>
    </source>
</evidence>
<feature type="region of interest" description="Disordered" evidence="1">
    <location>
        <begin position="156"/>
        <end position="200"/>
    </location>
</feature>
<dbReference type="Proteomes" id="UP000223596">
    <property type="component" value="Unassembled WGS sequence"/>
</dbReference>
<dbReference type="GeneID" id="35805679"/>